<evidence type="ECO:0000256" key="5">
    <source>
        <dbReference type="SAM" id="MobiDB-lite"/>
    </source>
</evidence>
<reference evidence="7 8" key="1">
    <citation type="journal article" date="2012" name="J. Bacteriol.">
        <title>Genome sequences for six rhodanobacter strains, isolated from soils and the terrestrial subsurface, with variable denitrification capabilities.</title>
        <authorList>
            <person name="Kostka J.E."/>
            <person name="Green S.J."/>
            <person name="Rishishwar L."/>
            <person name="Prakash O."/>
            <person name="Katz L.S."/>
            <person name="Marino-Ramirez L."/>
            <person name="Jordan I.K."/>
            <person name="Munk C."/>
            <person name="Ivanova N."/>
            <person name="Mikhailova N."/>
            <person name="Watson D.B."/>
            <person name="Brown S.D."/>
            <person name="Palumbo A.V."/>
            <person name="Brooks S.C."/>
        </authorList>
    </citation>
    <scope>NUCLEOTIDE SEQUENCE [LARGE SCALE GENOMIC DNA]</scope>
    <source>
        <strain evidence="8">Jip2T</strain>
    </source>
</reference>
<dbReference type="STRING" id="1163408.UU9_14550"/>
<feature type="active site" description="Nucleophile" evidence="4">
    <location>
        <position position="73"/>
    </location>
</feature>
<gene>
    <name evidence="7" type="ORF">UU9_14550</name>
</gene>
<sequence>MRGLQHTLVPTYRDDPDPFDEAMTDALPTPSPDRKPTIALALGAGGAKGLAHIGVIREIEAQGFEIVAIAGSSMGALIGGIHAMGKLDVYADWVSALARLDVLRLVDWTFSGGGLIKGEKIIETLRALVGDTLIEELPLTFTAVATDLDRGREVWLSRGSLFDAIRASIAIPTVFRPYTLDGRRLIDGALLNPVPVTPLIREVADYLVAVSVDGPAMVATPVEMPVEAPRGGNGYRQRIGDFIGRMIPHNEARPAVPSAFELLTQSMDLMQANLSRLRLAAYEPDLLIQLPRNMASAYEFYRASELIERGHEQAREALANWHRGGAPVRNP</sequence>
<dbReference type="PANTHER" id="PTHR14226">
    <property type="entry name" value="NEUROPATHY TARGET ESTERASE/SWISS CHEESE D.MELANOGASTER"/>
    <property type="match status" value="1"/>
</dbReference>
<dbReference type="Pfam" id="PF01734">
    <property type="entry name" value="Patatin"/>
    <property type="match status" value="1"/>
</dbReference>
<evidence type="ECO:0000256" key="2">
    <source>
        <dbReference type="ARBA" id="ARBA00022963"/>
    </source>
</evidence>
<evidence type="ECO:0000256" key="4">
    <source>
        <dbReference type="PROSITE-ProRule" id="PRU01161"/>
    </source>
</evidence>
<dbReference type="PATRIC" id="fig|1163408.3.peg.2953"/>
<protein>
    <submittedName>
        <fullName evidence="7">Putative esterase of the alpha-beta hydrolase superfamily protein</fullName>
    </submittedName>
</protein>
<dbReference type="eggNOG" id="COG1752">
    <property type="taxonomic scope" value="Bacteria"/>
</dbReference>
<evidence type="ECO:0000313" key="7">
    <source>
        <dbReference type="EMBL" id="EIL88035.1"/>
    </source>
</evidence>
<dbReference type="Proteomes" id="UP000004210">
    <property type="component" value="Unassembled WGS sequence"/>
</dbReference>
<dbReference type="GO" id="GO:0016042">
    <property type="term" value="P:lipid catabolic process"/>
    <property type="evidence" value="ECO:0007669"/>
    <property type="project" value="UniProtKB-UniRule"/>
</dbReference>
<keyword evidence="1 4" id="KW-0378">Hydrolase</keyword>
<comment type="caution">
    <text evidence="4">Lacks conserved residue(s) required for the propagation of feature annotation.</text>
</comment>
<name>I4VLE4_9GAMM</name>
<dbReference type="AlphaFoldDB" id="I4VLE4"/>
<keyword evidence="8" id="KW-1185">Reference proteome</keyword>
<dbReference type="RefSeq" id="WP_007082537.1">
    <property type="nucleotide sequence ID" value="NZ_AJXU01000065.1"/>
</dbReference>
<evidence type="ECO:0000256" key="3">
    <source>
        <dbReference type="ARBA" id="ARBA00023098"/>
    </source>
</evidence>
<feature type="short sequence motif" description="DGA/G" evidence="4">
    <location>
        <begin position="187"/>
        <end position="189"/>
    </location>
</feature>
<evidence type="ECO:0000259" key="6">
    <source>
        <dbReference type="PROSITE" id="PS51635"/>
    </source>
</evidence>
<feature type="domain" description="PNPLA" evidence="6">
    <location>
        <begin position="40"/>
        <end position="200"/>
    </location>
</feature>
<organism evidence="7 8">
    <name type="scientific">Rhodanobacter fulvus Jip2</name>
    <dbReference type="NCBI Taxonomy" id="1163408"/>
    <lineage>
        <taxon>Bacteria</taxon>
        <taxon>Pseudomonadati</taxon>
        <taxon>Pseudomonadota</taxon>
        <taxon>Gammaproteobacteria</taxon>
        <taxon>Lysobacterales</taxon>
        <taxon>Rhodanobacteraceae</taxon>
        <taxon>Rhodanobacter</taxon>
    </lineage>
</organism>
<dbReference type="Gene3D" id="3.40.1090.10">
    <property type="entry name" value="Cytosolic phospholipase A2 catalytic domain"/>
    <property type="match status" value="1"/>
</dbReference>
<evidence type="ECO:0000313" key="8">
    <source>
        <dbReference type="Proteomes" id="UP000004210"/>
    </source>
</evidence>
<dbReference type="InterPro" id="IPR002641">
    <property type="entry name" value="PNPLA_dom"/>
</dbReference>
<dbReference type="GO" id="GO:0016787">
    <property type="term" value="F:hydrolase activity"/>
    <property type="evidence" value="ECO:0007669"/>
    <property type="project" value="UniProtKB-UniRule"/>
</dbReference>
<feature type="active site" description="Proton acceptor" evidence="4">
    <location>
        <position position="187"/>
    </location>
</feature>
<dbReference type="PROSITE" id="PS51635">
    <property type="entry name" value="PNPLA"/>
    <property type="match status" value="1"/>
</dbReference>
<dbReference type="SUPFAM" id="SSF52151">
    <property type="entry name" value="FabD/lysophospholipase-like"/>
    <property type="match status" value="1"/>
</dbReference>
<comment type="caution">
    <text evidence="7">The sequence shown here is derived from an EMBL/GenBank/DDBJ whole genome shotgun (WGS) entry which is preliminary data.</text>
</comment>
<feature type="region of interest" description="Disordered" evidence="5">
    <location>
        <begin position="1"/>
        <end position="31"/>
    </location>
</feature>
<dbReference type="InterPro" id="IPR016035">
    <property type="entry name" value="Acyl_Trfase/lysoPLipase"/>
</dbReference>
<keyword evidence="3 4" id="KW-0443">Lipid metabolism</keyword>
<dbReference type="PANTHER" id="PTHR14226:SF76">
    <property type="entry name" value="NTE FAMILY PROTEIN RSSA"/>
    <property type="match status" value="1"/>
</dbReference>
<dbReference type="EMBL" id="AJXU01000065">
    <property type="protein sequence ID" value="EIL88035.1"/>
    <property type="molecule type" value="Genomic_DNA"/>
</dbReference>
<proteinExistence type="predicted"/>
<accession>I4VLE4</accession>
<keyword evidence="2 4" id="KW-0442">Lipid degradation</keyword>
<dbReference type="InterPro" id="IPR050301">
    <property type="entry name" value="NTE"/>
</dbReference>
<evidence type="ECO:0000256" key="1">
    <source>
        <dbReference type="ARBA" id="ARBA00022801"/>
    </source>
</evidence>
<feature type="short sequence motif" description="GXSXG" evidence="4">
    <location>
        <begin position="71"/>
        <end position="75"/>
    </location>
</feature>